<dbReference type="GeneID" id="23867082"/>
<dbReference type="InterPro" id="IPR029063">
    <property type="entry name" value="SAM-dependent_MTases_sf"/>
</dbReference>
<name>D0AAN7_TRYB9</name>
<evidence type="ECO:0008006" key="4">
    <source>
        <dbReference type="Google" id="ProtNLM"/>
    </source>
</evidence>
<evidence type="ECO:0000313" key="2">
    <source>
        <dbReference type="EMBL" id="CBH18738.1"/>
    </source>
</evidence>
<evidence type="ECO:0000313" key="3">
    <source>
        <dbReference type="Proteomes" id="UP000002316"/>
    </source>
</evidence>
<dbReference type="KEGG" id="tbg:TbgDal_XI18580"/>
<dbReference type="PANTHER" id="PTHR22808">
    <property type="entry name" value="NCL1 YEAST -RELATED NOL1/NOP2/FMU SUN DOMAIN-CONTAINING"/>
    <property type="match status" value="1"/>
</dbReference>
<proteinExistence type="predicted"/>
<dbReference type="Proteomes" id="UP000002316">
    <property type="component" value="Chromosome 11"/>
</dbReference>
<organism evidence="2 3">
    <name type="scientific">Trypanosoma brucei gambiense (strain MHOM/CI/86/DAL972)</name>
    <dbReference type="NCBI Taxonomy" id="679716"/>
    <lineage>
        <taxon>Eukaryota</taxon>
        <taxon>Discoba</taxon>
        <taxon>Euglenozoa</taxon>
        <taxon>Kinetoplastea</taxon>
        <taxon>Metakinetoplastina</taxon>
        <taxon>Trypanosomatida</taxon>
        <taxon>Trypanosomatidae</taxon>
        <taxon>Trypanosoma</taxon>
    </lineage>
</organism>
<sequence length="1068" mass="117563">MIRTTHLMLLQRGGSRRIPRSITDMPSASLRHGWGDIGRMTPQDRRELLRGEWTNARPVRLIPNPVDRDAGGFVEGVSFANDDEAAAFLAQEDADDAVERTVSTMQLARHFFEELALTSDTEVDVENVMEANIESDEERAEEARDAHRRFFAEYYERQGLVTGAEGQRLVDIMTGPPGLLLIVNSAFPFVRFVTLWQLLRHAQSAQSSGRGAVFTQHPAHPLLFSAELFPRQSTCDPMALLNTSNPPSALPPNEPAGVPVNECVVAQRQDDMVGAETTSREAASLASFLEDEISCVPEVSGVHQVMKSSPLTIGHMYWLQRQVAADTLVDSDLLGVLIPLLLRVTSAVADTQIILDMSSRSYRMSERFYSKDIASYMAYPSEGGESSVGYVVISLVPPNRKVGCVVGSGTSSVASRKCHVSARADEEDVPAANSSAEGCLRSGAVELQFSTGYHAGVEGHVLLRAPPRQVHEGLRGNCNYVLCCPDTTADGCKPRYALGVSGAMEGEEEGEGNAVVNRFVSVCPRVNKLFHYLRSELMQALQYANPRCGRVVYATHSLNPLENEAVVASVLTDLSRESSDRVYHLIPLPEDDKGPFQPLEGVQDKEAFDTDALTSLSSIISGGRSGLRSWVPLEGGQPEQDPSYCDDRIVADVARCSWRSDPLSAVEDVCYVCVIEVRTSPNRVLPATFADTPGSVPTGEINSEVHFTDTFFPWCDLGHLREHWGLTLCCISGENNESVNSGCVACTVAVKRVVDMLDSRNNHEAGCGVVKYGIRVDECPAIHRRPNEGGDSVMVRASLSGTLLSLALCDSVREEHRISRVLWIPAVAVIELLHTGNLTSMRLRELQDARRGATNTLADVGNLLAKGSCTVFLRVEVPEPFSSVESHEMELHEDLQAELRKLVLVATANMSYDASTRSPFIVFKIEGMTPHEHSVLRERVVAISDALQYLLRQLGYPADIWDPTYRDNIPEATMQDDEYEVEPSSSSHYQYNGEGDEDDGLTTGKGHSLLGRQAELQHERRMQRMEKVLRSLGAAVDGSAVNDWEKDVQRWRRGYRPISVGRHGKHKP</sequence>
<dbReference type="VEuPathDB" id="TriTrypDB:Tbg972.11.18580"/>
<evidence type="ECO:0000256" key="1">
    <source>
        <dbReference type="SAM" id="MobiDB-lite"/>
    </source>
</evidence>
<dbReference type="Gene3D" id="3.40.50.150">
    <property type="entry name" value="Vaccinia Virus protein VP39"/>
    <property type="match status" value="1"/>
</dbReference>
<dbReference type="RefSeq" id="XP_011781002.1">
    <property type="nucleotide sequence ID" value="XM_011782700.1"/>
</dbReference>
<protein>
    <recommendedName>
        <fullName evidence="4">SAM-dependent MTase RsmB/NOP-type domain-containing protein</fullName>
    </recommendedName>
</protein>
<dbReference type="GO" id="GO:0008173">
    <property type="term" value="F:RNA methyltransferase activity"/>
    <property type="evidence" value="ECO:0007669"/>
    <property type="project" value="InterPro"/>
</dbReference>
<reference evidence="3" key="1">
    <citation type="journal article" date="2010" name="PLoS Negl. Trop. Dis.">
        <title>The genome sequence of Trypanosoma brucei gambiense, causative agent of chronic human african trypanosomiasis.</title>
        <authorList>
            <person name="Jackson A.P."/>
            <person name="Sanders M."/>
            <person name="Berry A."/>
            <person name="McQuillan J."/>
            <person name="Aslett M.A."/>
            <person name="Quail M.A."/>
            <person name="Chukualim B."/>
            <person name="Capewell P."/>
            <person name="MacLeod A."/>
            <person name="Melville S.E."/>
            <person name="Gibson W."/>
            <person name="Barry J.D."/>
            <person name="Berriman M."/>
            <person name="Hertz-Fowler C."/>
        </authorList>
    </citation>
    <scope>NUCLEOTIDE SEQUENCE [LARGE SCALE GENOMIC DNA]</scope>
    <source>
        <strain evidence="3">MHOM/CI/86/DAL972</strain>
    </source>
</reference>
<feature type="region of interest" description="Disordered" evidence="1">
    <location>
        <begin position="978"/>
        <end position="1007"/>
    </location>
</feature>
<gene>
    <name evidence="2" type="ORF">TbgDal_XI18580</name>
</gene>
<dbReference type="PANTHER" id="PTHR22808:SF30">
    <property type="entry name" value="SAM-DEPENDENT MTASE RSMB_NOP-TYPE DOMAIN-CONTAINING PROTEIN"/>
    <property type="match status" value="1"/>
</dbReference>
<dbReference type="EMBL" id="FN554974">
    <property type="protein sequence ID" value="CBH18738.1"/>
    <property type="molecule type" value="Genomic_DNA"/>
</dbReference>
<dbReference type="InterPro" id="IPR023267">
    <property type="entry name" value="RCMT"/>
</dbReference>
<dbReference type="OrthoDB" id="273424at2759"/>
<accession>D0AAN7</accession>
<dbReference type="AlphaFoldDB" id="D0AAN7"/>
<dbReference type="GO" id="GO:0001510">
    <property type="term" value="P:RNA methylation"/>
    <property type="evidence" value="ECO:0007669"/>
    <property type="project" value="InterPro"/>
</dbReference>